<dbReference type="InterPro" id="IPR058627">
    <property type="entry name" value="MdtA-like_C"/>
</dbReference>
<dbReference type="GO" id="GO:0030313">
    <property type="term" value="C:cell envelope"/>
    <property type="evidence" value="ECO:0007669"/>
    <property type="project" value="UniProtKB-SubCell"/>
</dbReference>
<evidence type="ECO:0000259" key="4">
    <source>
        <dbReference type="Pfam" id="PF25876"/>
    </source>
</evidence>
<dbReference type="NCBIfam" id="TIGR01730">
    <property type="entry name" value="RND_mfp"/>
    <property type="match status" value="1"/>
</dbReference>
<proteinExistence type="inferred from homology"/>
<gene>
    <name evidence="8" type="ORF">TH30_03180</name>
</gene>
<feature type="domain" description="Multidrug resistance protein MdtA-like C-terminal permuted SH3" evidence="7">
    <location>
        <begin position="310"/>
        <end position="368"/>
    </location>
</feature>
<dbReference type="AlphaFoldDB" id="A0A367X9H6"/>
<dbReference type="Gene3D" id="2.40.30.170">
    <property type="match status" value="1"/>
</dbReference>
<dbReference type="Gene3D" id="2.40.50.100">
    <property type="match status" value="1"/>
</dbReference>
<comment type="subcellular location">
    <subcellularLocation>
        <location evidence="1">Cell envelope</location>
    </subcellularLocation>
</comment>
<dbReference type="PANTHER" id="PTHR30158">
    <property type="entry name" value="ACRA/E-RELATED COMPONENT OF DRUG EFFLUX TRANSPORTER"/>
    <property type="match status" value="1"/>
</dbReference>
<evidence type="ECO:0000259" key="5">
    <source>
        <dbReference type="Pfam" id="PF25917"/>
    </source>
</evidence>
<dbReference type="Pfam" id="PF25944">
    <property type="entry name" value="Beta-barrel_RND"/>
    <property type="match status" value="1"/>
</dbReference>
<dbReference type="InterPro" id="IPR006143">
    <property type="entry name" value="RND_pump_MFP"/>
</dbReference>
<comment type="similarity">
    <text evidence="2">Belongs to the membrane fusion protein (MFP) (TC 8.A.1) family.</text>
</comment>
<comment type="caution">
    <text evidence="8">The sequence shown here is derived from an EMBL/GenBank/DDBJ whole genome shotgun (WGS) entry which is preliminary data.</text>
</comment>
<evidence type="ECO:0000256" key="2">
    <source>
        <dbReference type="ARBA" id="ARBA00009477"/>
    </source>
</evidence>
<dbReference type="InterPro" id="IPR058625">
    <property type="entry name" value="MdtA-like_BSH"/>
</dbReference>
<evidence type="ECO:0000259" key="7">
    <source>
        <dbReference type="Pfam" id="PF25967"/>
    </source>
</evidence>
<dbReference type="Gene3D" id="2.40.420.20">
    <property type="match status" value="1"/>
</dbReference>
<dbReference type="EMBL" id="JPWI01000001">
    <property type="protein sequence ID" value="RCK49332.1"/>
    <property type="molecule type" value="Genomic_DNA"/>
</dbReference>
<dbReference type="FunFam" id="2.40.420.20:FF:000001">
    <property type="entry name" value="Efflux RND transporter periplasmic adaptor subunit"/>
    <property type="match status" value="1"/>
</dbReference>
<dbReference type="Proteomes" id="UP000252255">
    <property type="component" value="Unassembled WGS sequence"/>
</dbReference>
<evidence type="ECO:0000256" key="3">
    <source>
        <dbReference type="SAM" id="Coils"/>
    </source>
</evidence>
<dbReference type="SUPFAM" id="SSF111369">
    <property type="entry name" value="HlyD-like secretion proteins"/>
    <property type="match status" value="1"/>
</dbReference>
<dbReference type="Pfam" id="PF25876">
    <property type="entry name" value="HH_MFP_RND"/>
    <property type="match status" value="1"/>
</dbReference>
<dbReference type="PANTHER" id="PTHR30158:SF10">
    <property type="entry name" value="CATION EFFLUX PUMP"/>
    <property type="match status" value="1"/>
</dbReference>
<dbReference type="OrthoDB" id="9816569at2"/>
<name>A0A367X9H6_9PROT</name>
<dbReference type="Pfam" id="PF25917">
    <property type="entry name" value="BSH_RND"/>
    <property type="match status" value="1"/>
</dbReference>
<accession>A0A367X9H6</accession>
<reference evidence="8 9" key="1">
    <citation type="submission" date="2014-07" db="EMBL/GenBank/DDBJ databases">
        <title>Draft genome sequence of Thalassospira profundimaris PR54-5.</title>
        <authorList>
            <person name="Lai Q."/>
            <person name="Shao Z."/>
        </authorList>
    </citation>
    <scope>NUCLEOTIDE SEQUENCE [LARGE SCALE GENOMIC DNA]</scope>
    <source>
        <strain evidence="8 9">PR54-5</strain>
    </source>
</reference>
<evidence type="ECO:0000313" key="9">
    <source>
        <dbReference type="Proteomes" id="UP000252255"/>
    </source>
</evidence>
<feature type="domain" description="Multidrug resistance protein MdtA-like beta-barrel" evidence="6">
    <location>
        <begin position="244"/>
        <end position="301"/>
    </location>
</feature>
<dbReference type="GO" id="GO:0046677">
    <property type="term" value="P:response to antibiotic"/>
    <property type="evidence" value="ECO:0007669"/>
    <property type="project" value="TreeGrafter"/>
</dbReference>
<dbReference type="InterPro" id="IPR058626">
    <property type="entry name" value="MdtA-like_b-barrel"/>
</dbReference>
<dbReference type="GO" id="GO:0022857">
    <property type="term" value="F:transmembrane transporter activity"/>
    <property type="evidence" value="ECO:0007669"/>
    <property type="project" value="InterPro"/>
</dbReference>
<evidence type="ECO:0000256" key="1">
    <source>
        <dbReference type="ARBA" id="ARBA00004196"/>
    </source>
</evidence>
<sequence length="387" mass="41535">MQSRSKRRILLPVAALALVAAAGGYGLHVSGSFADEVAVQSAPMATPVTVSHVKSSSVRLWNNFSGRLSAVEEVQLRPQVSGAIVEIRFEDGQLVQKDDILAVIDPRSYQATVNEARAELAAAEQNLSLAAKEKARAEKLVANGTVSKRVYDERLNTHRVAQSQVTRAKANLELAEIELDHAYVKAPISGRVSRVELTIGNQVNAGPNAPVLTTIVSTGKIYADFDLDEQTFFDSIGDGGKIAEAAHSIPVNMTLSNGRQVSGFVHSFDNRIDPRTGTIRTRALFDNLDGDLLPGTFAALEVGTLAKQDVIMISPEAISTDQDRKFVYVVEPDNTVAYRQVTLGSEINGMRIVTSGLNEGDLVIVNGIMKVRPGVPVVPEILQAAAS</sequence>
<feature type="domain" description="Multidrug resistance protein MdtA-like alpha-helical hairpin" evidence="4">
    <location>
        <begin position="113"/>
        <end position="181"/>
    </location>
</feature>
<organism evidence="8 9">
    <name type="scientific">Thalassospira profundimaris</name>
    <dbReference type="NCBI Taxonomy" id="502049"/>
    <lineage>
        <taxon>Bacteria</taxon>
        <taxon>Pseudomonadati</taxon>
        <taxon>Pseudomonadota</taxon>
        <taxon>Alphaproteobacteria</taxon>
        <taxon>Rhodospirillales</taxon>
        <taxon>Thalassospiraceae</taxon>
        <taxon>Thalassospira</taxon>
    </lineage>
</organism>
<dbReference type="GO" id="GO:0005886">
    <property type="term" value="C:plasma membrane"/>
    <property type="evidence" value="ECO:0007669"/>
    <property type="project" value="TreeGrafter"/>
</dbReference>
<keyword evidence="3" id="KW-0175">Coiled coil</keyword>
<evidence type="ECO:0000313" key="8">
    <source>
        <dbReference type="EMBL" id="RCK49332.1"/>
    </source>
</evidence>
<evidence type="ECO:0000259" key="6">
    <source>
        <dbReference type="Pfam" id="PF25944"/>
    </source>
</evidence>
<feature type="domain" description="Multidrug resistance protein MdtA-like barrel-sandwich hybrid" evidence="5">
    <location>
        <begin position="73"/>
        <end position="214"/>
    </location>
</feature>
<protein>
    <submittedName>
        <fullName evidence="8">Hemolysin D</fullName>
    </submittedName>
</protein>
<dbReference type="Gene3D" id="1.10.287.470">
    <property type="entry name" value="Helix hairpin bin"/>
    <property type="match status" value="1"/>
</dbReference>
<dbReference type="InterPro" id="IPR058624">
    <property type="entry name" value="MdtA-like_HH"/>
</dbReference>
<dbReference type="Pfam" id="PF25967">
    <property type="entry name" value="RND-MFP_C"/>
    <property type="match status" value="1"/>
</dbReference>
<feature type="coiled-coil region" evidence="3">
    <location>
        <begin position="113"/>
        <end position="178"/>
    </location>
</feature>
<dbReference type="RefSeq" id="WP_114096886.1">
    <property type="nucleotide sequence ID" value="NZ_JPWI01000001.1"/>
</dbReference>